<dbReference type="RefSeq" id="WP_289366535.1">
    <property type="nucleotide sequence ID" value="NZ_JAUCBP010000012.1"/>
</dbReference>
<comment type="caution">
    <text evidence="2">The sequence shown here is derived from an EMBL/GenBank/DDBJ whole genome shotgun (WGS) entry which is preliminary data.</text>
</comment>
<dbReference type="EMBL" id="JAUCBP010000012">
    <property type="protein sequence ID" value="MDM7861856.1"/>
    <property type="molecule type" value="Genomic_DNA"/>
</dbReference>
<evidence type="ECO:0000313" key="2">
    <source>
        <dbReference type="EMBL" id="MDM7861856.1"/>
    </source>
</evidence>
<feature type="transmembrane region" description="Helical" evidence="1">
    <location>
        <begin position="151"/>
        <end position="170"/>
    </location>
</feature>
<feature type="transmembrane region" description="Helical" evidence="1">
    <location>
        <begin position="215"/>
        <end position="237"/>
    </location>
</feature>
<keyword evidence="3" id="KW-1185">Reference proteome</keyword>
<name>A0ABT7T0A7_9ALTE</name>
<gene>
    <name evidence="2" type="ORF">QTP81_14735</name>
</gene>
<keyword evidence="1" id="KW-0472">Membrane</keyword>
<reference evidence="2 3" key="1">
    <citation type="submission" date="2023-06" db="EMBL/GenBank/DDBJ databases">
        <title>Alteromonas sp. ASW11-36 isolated from intertidal sand.</title>
        <authorList>
            <person name="Li Y."/>
        </authorList>
    </citation>
    <scope>NUCLEOTIDE SEQUENCE [LARGE SCALE GENOMIC DNA]</scope>
    <source>
        <strain evidence="2 3">ASW11-36</strain>
    </source>
</reference>
<feature type="transmembrane region" description="Helical" evidence="1">
    <location>
        <begin position="86"/>
        <end position="104"/>
    </location>
</feature>
<accession>A0ABT7T0A7</accession>
<keyword evidence="1" id="KW-1133">Transmembrane helix</keyword>
<feature type="transmembrane region" description="Helical" evidence="1">
    <location>
        <begin position="46"/>
        <end position="66"/>
    </location>
</feature>
<dbReference type="Proteomes" id="UP001234343">
    <property type="component" value="Unassembled WGS sequence"/>
</dbReference>
<keyword evidence="1" id="KW-0812">Transmembrane</keyword>
<evidence type="ECO:0000313" key="3">
    <source>
        <dbReference type="Proteomes" id="UP001234343"/>
    </source>
</evidence>
<proteinExistence type="predicted"/>
<protein>
    <recommendedName>
        <fullName evidence="4">DUF2306 domain-containing protein</fullName>
    </recommendedName>
</protein>
<sequence>MANLHSFLFIIHVVFGGAALVLFWIPVLTKKGQLNHIQFGRYYRTAMYTVAASGALMAMMVLMWPMTVKGDLFTTAHDPQIVIERIRVLWGFLLYLSLLSFTSTRHGMQTLNAKADRSILRRWHFVVPLIVLFVGGVLLAVLGYLNNRTLHIVFGILGVAISGSMLRYCFKATIKPGEWVIEHLSAMIGSGIGAYTAFLAFGGRVIFSDLGAWQMVFWIAPGVIGGIAASVIAQKYAKQMGLAKRPNIE</sequence>
<organism evidence="2 3">
    <name type="scientific">Alteromonas arenosi</name>
    <dbReference type="NCBI Taxonomy" id="3055817"/>
    <lineage>
        <taxon>Bacteria</taxon>
        <taxon>Pseudomonadati</taxon>
        <taxon>Pseudomonadota</taxon>
        <taxon>Gammaproteobacteria</taxon>
        <taxon>Alteromonadales</taxon>
        <taxon>Alteromonadaceae</taxon>
        <taxon>Alteromonas/Salinimonas group</taxon>
        <taxon>Alteromonas</taxon>
    </lineage>
</organism>
<evidence type="ECO:0008006" key="4">
    <source>
        <dbReference type="Google" id="ProtNLM"/>
    </source>
</evidence>
<evidence type="ECO:0000256" key="1">
    <source>
        <dbReference type="SAM" id="Phobius"/>
    </source>
</evidence>
<feature type="transmembrane region" description="Helical" evidence="1">
    <location>
        <begin position="182"/>
        <end position="203"/>
    </location>
</feature>
<feature type="transmembrane region" description="Helical" evidence="1">
    <location>
        <begin position="6"/>
        <end position="25"/>
    </location>
</feature>
<feature type="transmembrane region" description="Helical" evidence="1">
    <location>
        <begin position="125"/>
        <end position="145"/>
    </location>
</feature>